<sequence>MRLDINLQGARRKLSDQAVIRGRRASANQAAADMNPFIPFKEGPLRQQMTVASDGSSINYHAKYAGVLFYMQMYNYTTPGTGPRWDMKAKPIFISDWINAFKRGAGW</sequence>
<keyword evidence="2" id="KW-1185">Reference proteome</keyword>
<comment type="caution">
    <text evidence="1">The sequence shown here is derived from an EMBL/GenBank/DDBJ whole genome shotgun (WGS) entry which is preliminary data.</text>
</comment>
<dbReference type="Proteomes" id="UP000018895">
    <property type="component" value="Unassembled WGS sequence"/>
</dbReference>
<dbReference type="AlphaFoldDB" id="W4QK14"/>
<dbReference type="OrthoDB" id="2221953at2"/>
<proteinExistence type="predicted"/>
<dbReference type="InterPro" id="IPR021080">
    <property type="entry name" value="Minor_capsid_protein"/>
</dbReference>
<gene>
    <name evidence="1" type="ORF">JCM9152_3980</name>
</gene>
<name>W4QK14_9BACI</name>
<evidence type="ECO:0000313" key="2">
    <source>
        <dbReference type="Proteomes" id="UP000018895"/>
    </source>
</evidence>
<organism evidence="1 2">
    <name type="scientific">Halalkalibacter hemicellulosilyticusJCM 9152</name>
    <dbReference type="NCBI Taxonomy" id="1236971"/>
    <lineage>
        <taxon>Bacteria</taxon>
        <taxon>Bacillati</taxon>
        <taxon>Bacillota</taxon>
        <taxon>Bacilli</taxon>
        <taxon>Bacillales</taxon>
        <taxon>Bacillaceae</taxon>
        <taxon>Halalkalibacter</taxon>
    </lineage>
</organism>
<dbReference type="EMBL" id="BAUU01000036">
    <property type="protein sequence ID" value="GAE32445.1"/>
    <property type="molecule type" value="Genomic_DNA"/>
</dbReference>
<protein>
    <submittedName>
        <fullName evidence="1">Phage minor capsid protein</fullName>
    </submittedName>
</protein>
<evidence type="ECO:0000313" key="1">
    <source>
        <dbReference type="EMBL" id="GAE32445.1"/>
    </source>
</evidence>
<dbReference type="RefSeq" id="WP_035346735.1">
    <property type="nucleotide sequence ID" value="NZ_BAUU01000036.1"/>
</dbReference>
<accession>W4QK14</accession>
<dbReference type="Pfam" id="PF11114">
    <property type="entry name" value="Minor_capsid_2"/>
    <property type="match status" value="1"/>
</dbReference>
<reference evidence="1" key="1">
    <citation type="journal article" date="2014" name="Genome Announc.">
        <title>Draft Genome Sequences of Three Alkaliphilic Bacillus Strains, Bacillus wakoensis JCM 9140T, Bacillus akibai JCM 9157T, and Bacillus hemicellulosilyticus JCM 9152T.</title>
        <authorList>
            <person name="Yuki M."/>
            <person name="Oshima K."/>
            <person name="Suda W."/>
            <person name="Oshida Y."/>
            <person name="Kitamura K."/>
            <person name="Iida T."/>
            <person name="Hattori M."/>
            <person name="Ohkuma M."/>
        </authorList>
    </citation>
    <scope>NUCLEOTIDE SEQUENCE [LARGE SCALE GENOMIC DNA]</scope>
    <source>
        <strain evidence="1">JCM 9152</strain>
    </source>
</reference>
<dbReference type="STRING" id="1236971.JCM9152_3980"/>